<feature type="region of interest" description="Disordered" evidence="1">
    <location>
        <begin position="1"/>
        <end position="46"/>
    </location>
</feature>
<evidence type="ECO:0000256" key="1">
    <source>
        <dbReference type="SAM" id="MobiDB-lite"/>
    </source>
</evidence>
<dbReference type="AlphaFoldDB" id="Q0WPG2"/>
<sequence length="46" mass="5138">MTSSAPRTSPIQHLRDGSARNRSRDDGVARSNQERVDHAPRRSHGN</sequence>
<name>Q0WPG2_ARATH</name>
<protein>
    <submittedName>
        <fullName evidence="2">Uncharacterized protein</fullName>
    </submittedName>
</protein>
<proteinExistence type="evidence at transcript level"/>
<reference evidence="2" key="1">
    <citation type="submission" date="2006-07" db="EMBL/GenBank/DDBJ databases">
        <title>Large-scale analysis of RIKEN Arabidopsis full-length (RAFL) cDNAs.</title>
        <authorList>
            <person name="Totoki Y."/>
            <person name="Seki M."/>
            <person name="Ishida J."/>
            <person name="Nakajima M."/>
            <person name="Enju A."/>
            <person name="Morosawa T."/>
            <person name="Kamiya A."/>
            <person name="Narusaka M."/>
            <person name="Shin-i T."/>
            <person name="Nakagawa M."/>
            <person name="Sakamoto N."/>
            <person name="Oishi K."/>
            <person name="Kohara Y."/>
            <person name="Kobayashi M."/>
            <person name="Toyoda A."/>
            <person name="Sakaki Y."/>
            <person name="Sakurai T."/>
            <person name="Iida K."/>
            <person name="Akiyama K."/>
            <person name="Satou M."/>
            <person name="Toyoda T."/>
            <person name="Konagaya A."/>
            <person name="Carninci P."/>
            <person name="Kawai J."/>
            <person name="Hayashizaki Y."/>
            <person name="Shinozaki K."/>
        </authorList>
    </citation>
    <scope>NUCLEOTIDE SEQUENCE</scope>
</reference>
<evidence type="ECO:0000313" key="2">
    <source>
        <dbReference type="EMBL" id="BAF00987.1"/>
    </source>
</evidence>
<accession>Q0WPG2</accession>
<feature type="compositionally biased region" description="Basic and acidic residues" evidence="1">
    <location>
        <begin position="13"/>
        <end position="40"/>
    </location>
</feature>
<dbReference type="EMBL" id="AK229110">
    <property type="protein sequence ID" value="BAF00987.1"/>
    <property type="molecule type" value="mRNA"/>
</dbReference>
<organism evidence="2">
    <name type="scientific">Arabidopsis thaliana</name>
    <name type="common">Mouse-ear cress</name>
    <dbReference type="NCBI Taxonomy" id="3702"/>
    <lineage>
        <taxon>Eukaryota</taxon>
        <taxon>Viridiplantae</taxon>
        <taxon>Streptophyta</taxon>
        <taxon>Embryophyta</taxon>
        <taxon>Tracheophyta</taxon>
        <taxon>Spermatophyta</taxon>
        <taxon>Magnoliopsida</taxon>
        <taxon>eudicotyledons</taxon>
        <taxon>Gunneridae</taxon>
        <taxon>Pentapetalae</taxon>
        <taxon>rosids</taxon>
        <taxon>malvids</taxon>
        <taxon>Brassicales</taxon>
        <taxon>Brassicaceae</taxon>
        <taxon>Camelineae</taxon>
        <taxon>Arabidopsis</taxon>
    </lineage>
</organism>
<feature type="compositionally biased region" description="Polar residues" evidence="1">
    <location>
        <begin position="1"/>
        <end position="11"/>
    </location>
</feature>